<feature type="transmembrane region" description="Helical" evidence="6">
    <location>
        <begin position="371"/>
        <end position="392"/>
    </location>
</feature>
<dbReference type="SUPFAM" id="SSF161070">
    <property type="entry name" value="SNF-like"/>
    <property type="match status" value="1"/>
</dbReference>
<dbReference type="InterPro" id="IPR047218">
    <property type="entry name" value="YocR/YhdH-like"/>
</dbReference>
<keyword evidence="3 6" id="KW-0812">Transmembrane</keyword>
<dbReference type="InterPro" id="IPR037272">
    <property type="entry name" value="SNS_sf"/>
</dbReference>
<dbReference type="EMBL" id="CP003167">
    <property type="protein sequence ID" value="AGB01780.1"/>
    <property type="molecule type" value="Genomic_DNA"/>
</dbReference>
<reference evidence="7 8" key="2">
    <citation type="journal article" date="2014" name="Genome Announc.">
        <title>Complete Genome Sequence of Methanoregula formicica SMSPT, a Mesophilic Hydrogenotrophic Methanogen Isolated from a Methanogenic Upflow Anaerobic Sludge Blanket Reactor.</title>
        <authorList>
            <person name="Yamamoto K."/>
            <person name="Tamaki H."/>
            <person name="Cadillo-Quiroz H."/>
            <person name="Imachi H."/>
            <person name="Kyrpides N."/>
            <person name="Woyke T."/>
            <person name="Goodwin L."/>
            <person name="Zinder S.H."/>
            <person name="Kamagata Y."/>
            <person name="Liu W.T."/>
        </authorList>
    </citation>
    <scope>NUCLEOTIDE SEQUENCE [LARGE SCALE GENOMIC DNA]</scope>
    <source>
        <strain evidence="8">DSM 22288 / NBRC 105244 / SMSP</strain>
    </source>
</reference>
<feature type="transmembrane region" description="Helical" evidence="6">
    <location>
        <begin position="44"/>
        <end position="66"/>
    </location>
</feature>
<proteinExistence type="predicted"/>
<dbReference type="CDD" id="cd10336">
    <property type="entry name" value="SLC6sbd_Tyt1-Like"/>
    <property type="match status" value="1"/>
</dbReference>
<dbReference type="Proteomes" id="UP000010824">
    <property type="component" value="Chromosome"/>
</dbReference>
<feature type="transmembrane region" description="Helical" evidence="6">
    <location>
        <begin position="205"/>
        <end position="230"/>
    </location>
</feature>
<feature type="transmembrane region" description="Helical" evidence="6">
    <location>
        <begin position="242"/>
        <end position="264"/>
    </location>
</feature>
<feature type="transmembrane region" description="Helical" evidence="6">
    <location>
        <begin position="165"/>
        <end position="185"/>
    </location>
</feature>
<feature type="transmembrane region" description="Helical" evidence="6">
    <location>
        <begin position="284"/>
        <end position="311"/>
    </location>
</feature>
<dbReference type="PROSITE" id="PS50267">
    <property type="entry name" value="NA_NEUROTRAN_SYMP_3"/>
    <property type="match status" value="1"/>
</dbReference>
<keyword evidence="4 6" id="KW-1133">Transmembrane helix</keyword>
<dbReference type="Pfam" id="PF00209">
    <property type="entry name" value="SNF"/>
    <property type="match status" value="2"/>
</dbReference>
<evidence type="ECO:0000256" key="5">
    <source>
        <dbReference type="ARBA" id="ARBA00023136"/>
    </source>
</evidence>
<evidence type="ECO:0000256" key="4">
    <source>
        <dbReference type="ARBA" id="ARBA00022989"/>
    </source>
</evidence>
<dbReference type="AlphaFoldDB" id="L0HCP2"/>
<dbReference type="InterPro" id="IPR000175">
    <property type="entry name" value="Na/ntran_symport"/>
</dbReference>
<dbReference type="PANTHER" id="PTHR42948:SF1">
    <property type="entry name" value="TRANSPORTER"/>
    <property type="match status" value="1"/>
</dbReference>
<comment type="subcellular location">
    <subcellularLocation>
        <location evidence="1">Membrane</location>
        <topology evidence="1">Multi-pass membrane protein</topology>
    </subcellularLocation>
</comment>
<gene>
    <name evidence="7" type="ordered locus">Metfor_0720</name>
</gene>
<dbReference type="GeneID" id="14310033"/>
<dbReference type="KEGG" id="mfo:Metfor_0720"/>
<feature type="transmembrane region" description="Helical" evidence="6">
    <location>
        <begin position="12"/>
        <end position="32"/>
    </location>
</feature>
<sequence precursor="true">MSAQTKERWSSHAVFILAAIGAAVGIGNIWRFPAMLGENGGGAYLVPYLIAVFVFGLPLMILEITMGRHFRGTVVSAFRGVRPEFRIIGWLVCAIIFLILSYYLVITGWTIAYTLFSATGSAGTFATFTGSYLPVIFAVIAVLLTGLVVAAGVKNGIERVSVTMVPLIVIILGVMVLYCTTLSGFGEGIGFLFTPDFSVLLHADVWVAAFGQAFFSLSVGEGILLTYGAYLAKEEDIPRSSLVITCTDVSVSLLAALVIFPIVFSFGLSPSAGTELAFTTLPLAFSLMPAGQVVAVAFFVVLFFAAFTSAVSMLEVSVASVQEATAWTRRRTTAVLTGVLLVVSIIPALSFSTVQLSLGGIPVLDLMDETIGTIGLHLSAAIMAIAFTWFLPREIFVSETKQSFLMSRVVFPLCKYVIPAALLVTIGVHLVSGFEFPDATYIAGAHYLNAWIQTGGLATFIAGSLVIILIIDKIRR</sequence>
<evidence type="ECO:0000313" key="7">
    <source>
        <dbReference type="EMBL" id="AGB01780.1"/>
    </source>
</evidence>
<dbReference type="InParanoid" id="L0HCP2"/>
<dbReference type="RefSeq" id="WP_015284744.1">
    <property type="nucleotide sequence ID" value="NC_019943.1"/>
</dbReference>
<evidence type="ECO:0000313" key="8">
    <source>
        <dbReference type="Proteomes" id="UP000010824"/>
    </source>
</evidence>
<dbReference type="NCBIfam" id="NF037979">
    <property type="entry name" value="Na_transp"/>
    <property type="match status" value="1"/>
</dbReference>
<name>L0HCP2_METFS</name>
<evidence type="ECO:0000256" key="3">
    <source>
        <dbReference type="ARBA" id="ARBA00022692"/>
    </source>
</evidence>
<dbReference type="OrthoDB" id="99721at2157"/>
<reference evidence="8" key="1">
    <citation type="submission" date="2011-12" db="EMBL/GenBank/DDBJ databases">
        <title>Complete sequence of Methanoregula formicicum SMSP.</title>
        <authorList>
            <person name="Lucas S."/>
            <person name="Han J."/>
            <person name="Lapidus A."/>
            <person name="Cheng J.-F."/>
            <person name="Goodwin L."/>
            <person name="Pitluck S."/>
            <person name="Peters L."/>
            <person name="Ovchinnikova G."/>
            <person name="Teshima H."/>
            <person name="Detter J.C."/>
            <person name="Han C."/>
            <person name="Tapia R."/>
            <person name="Land M."/>
            <person name="Hauser L."/>
            <person name="Kyrpides N."/>
            <person name="Ivanova N."/>
            <person name="Pagani I."/>
            <person name="Imachi H."/>
            <person name="Tamaki H."/>
            <person name="Sekiguchi Y."/>
            <person name="Kamagata Y."/>
            <person name="Cadillo-Quiroz H."/>
            <person name="Zinder S."/>
            <person name="Liu W.-T."/>
            <person name="Woyke T."/>
        </authorList>
    </citation>
    <scope>NUCLEOTIDE SEQUENCE [LARGE SCALE GENOMIC DNA]</scope>
    <source>
        <strain evidence="8">DSM 22288 / NBRC 105244 / SMSP</strain>
    </source>
</reference>
<dbReference type="HOGENOM" id="CLU_006855_3_4_2"/>
<dbReference type="STRING" id="593750.Metfor_0720"/>
<dbReference type="PRINTS" id="PR00176">
    <property type="entry name" value="NANEUSMPORT"/>
</dbReference>
<dbReference type="FunCoup" id="L0HCP2">
    <property type="interactions" value="6"/>
</dbReference>
<evidence type="ECO:0000256" key="1">
    <source>
        <dbReference type="ARBA" id="ARBA00004141"/>
    </source>
</evidence>
<keyword evidence="5 6" id="KW-0472">Membrane</keyword>
<evidence type="ECO:0000256" key="6">
    <source>
        <dbReference type="SAM" id="Phobius"/>
    </source>
</evidence>
<dbReference type="PANTHER" id="PTHR42948">
    <property type="entry name" value="TRANSPORTER"/>
    <property type="match status" value="1"/>
</dbReference>
<protein>
    <submittedName>
        <fullName evidence="7">SNF family Na+-dependent transporter</fullName>
    </submittedName>
</protein>
<feature type="transmembrane region" description="Helical" evidence="6">
    <location>
        <begin position="87"/>
        <end position="112"/>
    </location>
</feature>
<dbReference type="eggNOG" id="arCOG04466">
    <property type="taxonomic scope" value="Archaea"/>
</dbReference>
<feature type="transmembrane region" description="Helical" evidence="6">
    <location>
        <begin position="332"/>
        <end position="351"/>
    </location>
</feature>
<organism evidence="7 8">
    <name type="scientific">Methanoregula formicica (strain DSM 22288 / NBRC 105244 / SMSP)</name>
    <dbReference type="NCBI Taxonomy" id="593750"/>
    <lineage>
        <taxon>Archaea</taxon>
        <taxon>Methanobacteriati</taxon>
        <taxon>Methanobacteriota</taxon>
        <taxon>Stenosarchaea group</taxon>
        <taxon>Methanomicrobia</taxon>
        <taxon>Methanomicrobiales</taxon>
        <taxon>Methanoregulaceae</taxon>
        <taxon>Methanoregula</taxon>
    </lineage>
</organism>
<evidence type="ECO:0000256" key="2">
    <source>
        <dbReference type="ARBA" id="ARBA00022448"/>
    </source>
</evidence>
<keyword evidence="2" id="KW-0813">Transport</keyword>
<dbReference type="GO" id="GO:0016020">
    <property type="term" value="C:membrane"/>
    <property type="evidence" value="ECO:0007669"/>
    <property type="project" value="UniProtKB-SubCell"/>
</dbReference>
<feature type="transmembrane region" description="Helical" evidence="6">
    <location>
        <begin position="132"/>
        <end position="153"/>
    </location>
</feature>
<keyword evidence="8" id="KW-1185">Reference proteome</keyword>
<accession>L0HCP2</accession>
<feature type="transmembrane region" description="Helical" evidence="6">
    <location>
        <begin position="413"/>
        <end position="431"/>
    </location>
</feature>
<feature type="transmembrane region" description="Helical" evidence="6">
    <location>
        <begin position="451"/>
        <end position="471"/>
    </location>
</feature>